<dbReference type="SUPFAM" id="SSF54637">
    <property type="entry name" value="Thioesterase/thiol ester dehydrase-isomerase"/>
    <property type="match status" value="2"/>
</dbReference>
<dbReference type="InterPro" id="IPR029069">
    <property type="entry name" value="HotDog_dom_sf"/>
</dbReference>
<dbReference type="Pfam" id="PF01575">
    <property type="entry name" value="MaoC_dehydratas"/>
    <property type="match status" value="1"/>
</dbReference>
<keyword evidence="4" id="KW-1185">Reference proteome</keyword>
<dbReference type="Gene3D" id="3.10.129.10">
    <property type="entry name" value="Hotdog Thioesterase"/>
    <property type="match status" value="1"/>
</dbReference>
<dbReference type="Proteomes" id="UP001169764">
    <property type="component" value="Unassembled WGS sequence"/>
</dbReference>
<protein>
    <submittedName>
        <fullName evidence="3">MaoC/PaaZ C-terminal domain-containing protein</fullName>
    </submittedName>
</protein>
<dbReference type="InterPro" id="IPR054357">
    <property type="entry name" value="MFE-2_N"/>
</dbReference>
<accession>A0ABT8Y844</accession>
<dbReference type="Pfam" id="PF22622">
    <property type="entry name" value="MFE-2_hydrat-2_N"/>
    <property type="match status" value="1"/>
</dbReference>
<proteinExistence type="predicted"/>
<organism evidence="3 4">
    <name type="scientific">Sphingomonas natans</name>
    <dbReference type="NCBI Taxonomy" id="3063330"/>
    <lineage>
        <taxon>Bacteria</taxon>
        <taxon>Pseudomonadati</taxon>
        <taxon>Pseudomonadota</taxon>
        <taxon>Alphaproteobacteria</taxon>
        <taxon>Sphingomonadales</taxon>
        <taxon>Sphingomonadaceae</taxon>
        <taxon>Sphingomonas</taxon>
    </lineage>
</organism>
<evidence type="ECO:0000259" key="1">
    <source>
        <dbReference type="Pfam" id="PF01575"/>
    </source>
</evidence>
<feature type="domain" description="Peroxisomal multifunctional enzyme type 2-like N-terminal" evidence="2">
    <location>
        <begin position="29"/>
        <end position="155"/>
    </location>
</feature>
<dbReference type="RefSeq" id="WP_303541709.1">
    <property type="nucleotide sequence ID" value="NZ_JAUOTP010000003.1"/>
</dbReference>
<evidence type="ECO:0000259" key="2">
    <source>
        <dbReference type="Pfam" id="PF22622"/>
    </source>
</evidence>
<dbReference type="InterPro" id="IPR002539">
    <property type="entry name" value="MaoC-like_dom"/>
</dbReference>
<evidence type="ECO:0000313" key="4">
    <source>
        <dbReference type="Proteomes" id="UP001169764"/>
    </source>
</evidence>
<feature type="domain" description="MaoC-like" evidence="1">
    <location>
        <begin position="172"/>
        <end position="270"/>
    </location>
</feature>
<dbReference type="EMBL" id="JAUOTP010000003">
    <property type="protein sequence ID" value="MDO6414502.1"/>
    <property type="molecule type" value="Genomic_DNA"/>
</dbReference>
<evidence type="ECO:0000313" key="3">
    <source>
        <dbReference type="EMBL" id="MDO6414502.1"/>
    </source>
</evidence>
<dbReference type="CDD" id="cd03448">
    <property type="entry name" value="HDE_HSD"/>
    <property type="match status" value="1"/>
</dbReference>
<comment type="caution">
    <text evidence="3">The sequence shown here is derived from an EMBL/GenBank/DDBJ whole genome shotgun (WGS) entry which is preliminary data.</text>
</comment>
<reference evidence="3" key="1">
    <citation type="submission" date="2023-07" db="EMBL/GenBank/DDBJ databases">
        <authorList>
            <person name="Kim M."/>
        </authorList>
    </citation>
    <scope>NUCLEOTIDE SEQUENCE</scope>
    <source>
        <strain evidence="3">BIUV-7</strain>
    </source>
</reference>
<name>A0ABT8Y844_9SPHN</name>
<sequence>MHEEGKRGGAQPLSLDMLGSSTGSRAVAWSERDTMLYALGVGAGRDGSEAELGFVTENSGGCGLQAIPSFVTALVVAAERPPAMAALDAGRFLHAGQAFELPEPFPASGRGLLTNAITGLRDTGADAIVTNSATLRHDQDGRVLARLRSSIFVRGGGGFDKSPSEGVPWSLPARDPDREIVVETRPDQALLYRLSGDRHRLHSDPAFARKLGFERPILHGLCTYGIACRALVRAAADGMPSRLRGMDARFRRPVMPGDTLATQVWLDGTTAALFRVVGAQGQVVLDRGTALLAAELRP</sequence>
<gene>
    <name evidence="3" type="ORF">Q4F19_08930</name>
</gene>
<dbReference type="PANTHER" id="PTHR13078">
    <property type="entry name" value="PEROXISOMAL MULTIFUNCTIONAL ENZYME TYPE 2-RELATED"/>
    <property type="match status" value="1"/>
</dbReference>
<dbReference type="PANTHER" id="PTHR13078:SF56">
    <property type="entry name" value="PEROXISOMAL MULTIFUNCTIONAL ENZYME TYPE 2"/>
    <property type="match status" value="1"/>
</dbReference>